<accession>A0A381Z128</accession>
<sequence length="38" mass="4070">MRIFRISIACPINAIVIKANAVSAKIGSGIHCPIFCKI</sequence>
<protein>
    <submittedName>
        <fullName evidence="1">Uncharacterized protein</fullName>
    </submittedName>
</protein>
<gene>
    <name evidence="1" type="ORF">METZ01_LOCUS135860</name>
</gene>
<reference evidence="1" key="1">
    <citation type="submission" date="2018-05" db="EMBL/GenBank/DDBJ databases">
        <authorList>
            <person name="Lanie J.A."/>
            <person name="Ng W.-L."/>
            <person name="Kazmierczak K.M."/>
            <person name="Andrzejewski T.M."/>
            <person name="Davidsen T.M."/>
            <person name="Wayne K.J."/>
            <person name="Tettelin H."/>
            <person name="Glass J.I."/>
            <person name="Rusch D."/>
            <person name="Podicherti R."/>
            <person name="Tsui H.-C.T."/>
            <person name="Winkler M.E."/>
        </authorList>
    </citation>
    <scope>NUCLEOTIDE SEQUENCE</scope>
</reference>
<evidence type="ECO:0000313" key="1">
    <source>
        <dbReference type="EMBL" id="SVA83006.1"/>
    </source>
</evidence>
<organism evidence="1">
    <name type="scientific">marine metagenome</name>
    <dbReference type="NCBI Taxonomy" id="408172"/>
    <lineage>
        <taxon>unclassified sequences</taxon>
        <taxon>metagenomes</taxon>
        <taxon>ecological metagenomes</taxon>
    </lineage>
</organism>
<dbReference type="EMBL" id="UINC01019583">
    <property type="protein sequence ID" value="SVA83006.1"/>
    <property type="molecule type" value="Genomic_DNA"/>
</dbReference>
<name>A0A381Z128_9ZZZZ</name>
<dbReference type="AlphaFoldDB" id="A0A381Z128"/>
<proteinExistence type="predicted"/>